<evidence type="ECO:0000313" key="2">
    <source>
        <dbReference type="EMBL" id="KXH31816.1"/>
    </source>
</evidence>
<feature type="compositionally biased region" description="Basic and acidic residues" evidence="1">
    <location>
        <begin position="383"/>
        <end position="398"/>
    </location>
</feature>
<protein>
    <submittedName>
        <fullName evidence="2">Uncharacterized protein</fullName>
    </submittedName>
</protein>
<sequence length="512" mass="58107">MIELTESDAQELVSLLWGPPKLNAYGHVGRSLARGPCGTSAYTNYCHRQWGLIAGYFNGHYIALNSLAELSSLIQYLLKTDAITRDQMDAYFESNKRQVLDQKAVDTTINLTLRLLLMLRFGPVEGEESLDHYLPWDSGSLKDCVRAHLEDSPHLNIGGIRFPKSFNAWSLVTIGGIKIELTDNLADHLLLIEDENDLRVLIFHHVSFLRCHQRRVMELLADNSFYPQGFLKETEDTLQLLFPEAEFGGLGCSKRRRSSWLQKLLSKQPCLPADWRLGASGTLHAEARRIERFNFWRNRLVVLKQAYDDATPRTLSQWWYDRRNRVIWCTFWLAILVLVLGALTQLQNDVGNGTEASDDSTQMTSQHPLLSKNSKKGPTQHIAAEENPRTDDSQDTKPIRRTWHTKCGAKPCRPSGAEDQRRPNWSLHENARVRTNVSECGGTSGFFNGALRCGSALAEVQQQQHKALWLSTQKPQSRCLGWTLTLLRLRLRPLEPFSDLGALVAAFSVTWD</sequence>
<gene>
    <name evidence="2" type="ORF">CSIM01_09491</name>
</gene>
<organism evidence="2 3">
    <name type="scientific">Colletotrichum simmondsii</name>
    <dbReference type="NCBI Taxonomy" id="703756"/>
    <lineage>
        <taxon>Eukaryota</taxon>
        <taxon>Fungi</taxon>
        <taxon>Dikarya</taxon>
        <taxon>Ascomycota</taxon>
        <taxon>Pezizomycotina</taxon>
        <taxon>Sordariomycetes</taxon>
        <taxon>Hypocreomycetidae</taxon>
        <taxon>Glomerellales</taxon>
        <taxon>Glomerellaceae</taxon>
        <taxon>Colletotrichum</taxon>
        <taxon>Colletotrichum acutatum species complex</taxon>
    </lineage>
</organism>
<comment type="caution">
    <text evidence="2">The sequence shown here is derived from an EMBL/GenBank/DDBJ whole genome shotgun (WGS) entry which is preliminary data.</text>
</comment>
<evidence type="ECO:0000313" key="3">
    <source>
        <dbReference type="Proteomes" id="UP000070328"/>
    </source>
</evidence>
<dbReference type="EMBL" id="JFBX01000659">
    <property type="protein sequence ID" value="KXH31816.1"/>
    <property type="molecule type" value="Genomic_DNA"/>
</dbReference>
<keyword evidence="3" id="KW-1185">Reference proteome</keyword>
<dbReference type="OrthoDB" id="5428890at2759"/>
<dbReference type="AlphaFoldDB" id="A0A135S7C6"/>
<dbReference type="Proteomes" id="UP000070328">
    <property type="component" value="Unassembled WGS sequence"/>
</dbReference>
<proteinExistence type="predicted"/>
<feature type="compositionally biased region" description="Polar residues" evidence="1">
    <location>
        <begin position="352"/>
        <end position="372"/>
    </location>
</feature>
<name>A0A135S7C6_9PEZI</name>
<accession>A0A135S7C6</accession>
<feature type="region of interest" description="Disordered" evidence="1">
    <location>
        <begin position="352"/>
        <end position="426"/>
    </location>
</feature>
<evidence type="ECO:0000256" key="1">
    <source>
        <dbReference type="SAM" id="MobiDB-lite"/>
    </source>
</evidence>
<reference evidence="2 3" key="1">
    <citation type="submission" date="2014-02" db="EMBL/GenBank/DDBJ databases">
        <title>The genome sequence of Colletotrichum simmondsii CBS122122.</title>
        <authorList>
            <person name="Baroncelli R."/>
            <person name="Thon M.R."/>
        </authorList>
    </citation>
    <scope>NUCLEOTIDE SEQUENCE [LARGE SCALE GENOMIC DNA]</scope>
    <source>
        <strain evidence="2 3">CBS122122</strain>
    </source>
</reference>